<dbReference type="SMART" id="SM00248">
    <property type="entry name" value="ANK"/>
    <property type="match status" value="3"/>
</dbReference>
<dbReference type="InterPro" id="IPR053210">
    <property type="entry name" value="ANKRD12"/>
</dbReference>
<feature type="region of interest" description="Disordered" evidence="2">
    <location>
        <begin position="1"/>
        <end position="23"/>
    </location>
</feature>
<comment type="caution">
    <text evidence="3">The sequence shown here is derived from an EMBL/GenBank/DDBJ whole genome shotgun (WGS) entry which is preliminary data.</text>
</comment>
<feature type="region of interest" description="Disordered" evidence="2">
    <location>
        <begin position="365"/>
        <end position="421"/>
    </location>
</feature>
<dbReference type="SUPFAM" id="SSF48403">
    <property type="entry name" value="Ankyrin repeat"/>
    <property type="match status" value="1"/>
</dbReference>
<evidence type="ECO:0008006" key="5">
    <source>
        <dbReference type="Google" id="ProtNLM"/>
    </source>
</evidence>
<reference evidence="3" key="1">
    <citation type="submission" date="2022-11" db="EMBL/GenBank/DDBJ databases">
        <authorList>
            <person name="Kikuchi T."/>
        </authorList>
    </citation>
    <scope>NUCLEOTIDE SEQUENCE</scope>
    <source>
        <strain evidence="3">PS1010</strain>
    </source>
</reference>
<feature type="compositionally biased region" description="Low complexity" evidence="2">
    <location>
        <begin position="295"/>
        <end position="307"/>
    </location>
</feature>
<dbReference type="OrthoDB" id="5841750at2759"/>
<evidence type="ECO:0000313" key="3">
    <source>
        <dbReference type="EMBL" id="CAI5437411.1"/>
    </source>
</evidence>
<feature type="compositionally biased region" description="Low complexity" evidence="2">
    <location>
        <begin position="39"/>
        <end position="54"/>
    </location>
</feature>
<dbReference type="PANTHER" id="PTHR24149">
    <property type="entry name" value="ANKYRIN REPEAT DOMAIN-CONTAINING PROTEIN 12"/>
    <property type="match status" value="1"/>
</dbReference>
<feature type="compositionally biased region" description="Acidic residues" evidence="2">
    <location>
        <begin position="217"/>
        <end position="227"/>
    </location>
</feature>
<dbReference type="InterPro" id="IPR036770">
    <property type="entry name" value="Ankyrin_rpt-contain_sf"/>
</dbReference>
<gene>
    <name evidence="3" type="ORF">CAMP_LOCUS48</name>
</gene>
<feature type="compositionally biased region" description="Basic and acidic residues" evidence="2">
    <location>
        <begin position="365"/>
        <end position="381"/>
    </location>
</feature>
<name>A0A9P1I288_9PELO</name>
<feature type="compositionally biased region" description="Basic and acidic residues" evidence="2">
    <location>
        <begin position="442"/>
        <end position="459"/>
    </location>
</feature>
<evidence type="ECO:0000256" key="2">
    <source>
        <dbReference type="SAM" id="MobiDB-lite"/>
    </source>
</evidence>
<feature type="repeat" description="ANK" evidence="1">
    <location>
        <begin position="103"/>
        <end position="135"/>
    </location>
</feature>
<feature type="compositionally biased region" description="Acidic residues" evidence="2">
    <location>
        <begin position="460"/>
        <end position="471"/>
    </location>
</feature>
<dbReference type="PANTHER" id="PTHR24149:SF14">
    <property type="entry name" value="ANKYRIN REPEAT DOMAIN 12"/>
    <property type="match status" value="1"/>
</dbReference>
<dbReference type="PROSITE" id="PS50088">
    <property type="entry name" value="ANK_REPEAT"/>
    <property type="match status" value="3"/>
</dbReference>
<dbReference type="EMBL" id="CANHGI010000001">
    <property type="protein sequence ID" value="CAI5437411.1"/>
    <property type="molecule type" value="Genomic_DNA"/>
</dbReference>
<organism evidence="3 4">
    <name type="scientific">Caenorhabditis angaria</name>
    <dbReference type="NCBI Taxonomy" id="860376"/>
    <lineage>
        <taxon>Eukaryota</taxon>
        <taxon>Metazoa</taxon>
        <taxon>Ecdysozoa</taxon>
        <taxon>Nematoda</taxon>
        <taxon>Chromadorea</taxon>
        <taxon>Rhabditida</taxon>
        <taxon>Rhabditina</taxon>
        <taxon>Rhabditomorpha</taxon>
        <taxon>Rhabditoidea</taxon>
        <taxon>Rhabditidae</taxon>
        <taxon>Peloderinae</taxon>
        <taxon>Caenorhabditis</taxon>
    </lineage>
</organism>
<protein>
    <recommendedName>
        <fullName evidence="5">ANK_REP_REGION domain-containing protein</fullName>
    </recommendedName>
</protein>
<feature type="repeat" description="ANK" evidence="1">
    <location>
        <begin position="137"/>
        <end position="169"/>
    </location>
</feature>
<dbReference type="Pfam" id="PF12796">
    <property type="entry name" value="Ank_2"/>
    <property type="match status" value="1"/>
</dbReference>
<dbReference type="PROSITE" id="PS50297">
    <property type="entry name" value="ANK_REP_REGION"/>
    <property type="match status" value="3"/>
</dbReference>
<feature type="compositionally biased region" description="Polar residues" evidence="2">
    <location>
        <begin position="396"/>
        <end position="406"/>
    </location>
</feature>
<feature type="repeat" description="ANK" evidence="1">
    <location>
        <begin position="70"/>
        <end position="102"/>
    </location>
</feature>
<feature type="region of interest" description="Disordered" evidence="2">
    <location>
        <begin position="194"/>
        <end position="327"/>
    </location>
</feature>
<feature type="compositionally biased region" description="Basic and acidic residues" evidence="2">
    <location>
        <begin position="411"/>
        <end position="421"/>
    </location>
</feature>
<keyword evidence="1" id="KW-0040">ANK repeat</keyword>
<sequence>MSDELRIDCSESGGIRRTGPFSPSLPLSVRKQVALLKNMDSPSADDGGMSSGASTPTRKRLPMVLRKNDKGETFLHIYARRGDTTETLKIIQQGANLNEQDNAGWTPLHEACGNNQYATAELLISHGANVNLSSTGTGDTPLHDACAVKNPQLIDLLLRKGADRNIRNRKGALAIELLSEDDVEALKIFETVMATSSSSSSSSSSSTSSVISTNSDRDDEEIEDEDTGTPVPACRSSALISSEQPKDEEEMGSSSPEGKDATFTLTTSRRGVSTRPRRAVREKAPIRQTRKTRGSRAAGPTRRGAPRNASKRGAAGGYYAADESAPQRTNISDSAVVVASLSTTNTAVSSSAPISARFLGKKFDEMTTDDPSKKGKDVYEFRDDEDEEMPLVRFDTPSTSSSSAIQNPLKRKFEESDESRKVPPIRISLKEIVQKEKLAEIEDQKREENPIVEEEKAEVAENETVEMEEKIEDVPTTSAAVPAPVEETSSGYGTRKNRGRPYKKQALATKPEDKRVTRSKVRQAPEETQEEVQRSVRNRLSSVRISTSSAPAPGPKPATATVLTEGVKASHIMSPKSSVDLKSPPFSPASSTKPRFKQVVKHIYQGNPERTYFTLKHYTLKKYQYEQQKRNSVPERPIIMKEREYLSYLEANDIRFWKFILADKPEPRIMPEDCPEEMKELWKTIDEEQYKLLNEWRIEKIRMKITIQRRNVETRDDRWRHEHGDYTVRPTLLTPLLRSYDAGMLEKAERDREVPTAAEMEKWTEERVEQVRLRQFCVARVMYNKHKTLWEMDSKRFRIHKSFYKKRLDEFVPNLVELVTPLDPDL</sequence>
<evidence type="ECO:0000313" key="4">
    <source>
        <dbReference type="Proteomes" id="UP001152747"/>
    </source>
</evidence>
<feature type="compositionally biased region" description="Low complexity" evidence="2">
    <location>
        <begin position="195"/>
        <end position="214"/>
    </location>
</feature>
<feature type="region of interest" description="Disordered" evidence="2">
    <location>
        <begin position="39"/>
        <end position="58"/>
    </location>
</feature>
<dbReference type="Gene3D" id="1.25.40.20">
    <property type="entry name" value="Ankyrin repeat-containing domain"/>
    <property type="match status" value="1"/>
</dbReference>
<proteinExistence type="predicted"/>
<keyword evidence="4" id="KW-1185">Reference proteome</keyword>
<dbReference type="GO" id="GO:0005654">
    <property type="term" value="C:nucleoplasm"/>
    <property type="evidence" value="ECO:0007669"/>
    <property type="project" value="TreeGrafter"/>
</dbReference>
<accession>A0A9P1I288</accession>
<dbReference type="AlphaFoldDB" id="A0A9P1I288"/>
<feature type="region of interest" description="Disordered" evidence="2">
    <location>
        <begin position="442"/>
        <end position="537"/>
    </location>
</feature>
<evidence type="ECO:0000256" key="1">
    <source>
        <dbReference type="PROSITE-ProRule" id="PRU00023"/>
    </source>
</evidence>
<dbReference type="InterPro" id="IPR002110">
    <property type="entry name" value="Ankyrin_rpt"/>
</dbReference>
<dbReference type="Proteomes" id="UP001152747">
    <property type="component" value="Unassembled WGS sequence"/>
</dbReference>